<reference evidence="1" key="1">
    <citation type="submission" date="2018-05" db="EMBL/GenBank/DDBJ databases">
        <authorList>
            <person name="Lanie J.A."/>
            <person name="Ng W.-L."/>
            <person name="Kazmierczak K.M."/>
            <person name="Andrzejewski T.M."/>
            <person name="Davidsen T.M."/>
            <person name="Wayne K.J."/>
            <person name="Tettelin H."/>
            <person name="Glass J.I."/>
            <person name="Rusch D."/>
            <person name="Podicherti R."/>
            <person name="Tsui H.-C.T."/>
            <person name="Winkler M.E."/>
        </authorList>
    </citation>
    <scope>NUCLEOTIDE SEQUENCE</scope>
</reference>
<organism evidence="1">
    <name type="scientific">marine metagenome</name>
    <dbReference type="NCBI Taxonomy" id="408172"/>
    <lineage>
        <taxon>unclassified sequences</taxon>
        <taxon>metagenomes</taxon>
        <taxon>ecological metagenomes</taxon>
    </lineage>
</organism>
<gene>
    <name evidence="1" type="ORF">METZ01_LOCUS100698</name>
</gene>
<evidence type="ECO:0000313" key="1">
    <source>
        <dbReference type="EMBL" id="SVA47844.1"/>
    </source>
</evidence>
<proteinExistence type="predicted"/>
<name>A0A381W5Q5_9ZZZZ</name>
<sequence>MRKRQFLYVTLALGLLGQTTWGQEFVDIPTPKNLAPMELTGYWVSVITEDWRWRMITPPKGDYASIPLNKHGQDVANMWDPERDEGSCKAYGAPAVMRMPIRIHIYWENDWTLRIDTDHGMQSRFLYFEPEERDSGSTLQGYSRASWSGNPGGRFEFVIVRPELNHLEVRTTKLAPGYLRRNGIPYSEETGLTEFFDRHNDFSEEWLTVTTIVNDPTYLTQEFITTSSFKKLYDDSDWRPTPCKE</sequence>
<protein>
    <submittedName>
        <fullName evidence="1">Uncharacterized protein</fullName>
    </submittedName>
</protein>
<dbReference type="EMBL" id="UINC01010783">
    <property type="protein sequence ID" value="SVA47844.1"/>
    <property type="molecule type" value="Genomic_DNA"/>
</dbReference>
<dbReference type="AlphaFoldDB" id="A0A381W5Q5"/>
<accession>A0A381W5Q5</accession>